<evidence type="ECO:0000256" key="4">
    <source>
        <dbReference type="ARBA" id="ARBA00022538"/>
    </source>
</evidence>
<feature type="region of interest" description="Disordered" evidence="11">
    <location>
        <begin position="21"/>
        <end position="157"/>
    </location>
</feature>
<feature type="transmembrane region" description="Helical" evidence="10">
    <location>
        <begin position="316"/>
        <end position="339"/>
    </location>
</feature>
<keyword evidence="5 10" id="KW-0812">Transmembrane</keyword>
<dbReference type="AlphaFoldDB" id="R4X8Y4"/>
<feature type="transmembrane region" description="Helical" evidence="10">
    <location>
        <begin position="389"/>
        <end position="417"/>
    </location>
</feature>
<comment type="similarity">
    <text evidence="2 10">Belongs to the TrkH potassium transport family.</text>
</comment>
<evidence type="ECO:0000256" key="2">
    <source>
        <dbReference type="ARBA" id="ARBA00009137"/>
    </source>
</evidence>
<dbReference type="PANTHER" id="PTHR31064">
    <property type="entry name" value="POTASSIUM TRANSPORT PROTEIN DDB_G0292412-RELATED"/>
    <property type="match status" value="1"/>
</dbReference>
<comment type="caution">
    <text evidence="10">Lacks conserved residue(s) required for the propagation of feature annotation.</text>
</comment>
<dbReference type="eggNOG" id="KOG1341">
    <property type="taxonomic scope" value="Eukaryota"/>
</dbReference>
<evidence type="ECO:0000256" key="5">
    <source>
        <dbReference type="ARBA" id="ARBA00022692"/>
    </source>
</evidence>
<dbReference type="PANTHER" id="PTHR31064:SF30">
    <property type="entry name" value="HIGH-AFFINITY POTASSIUM TRANSPORT PROTEIN-RELATED"/>
    <property type="match status" value="1"/>
</dbReference>
<keyword evidence="3 10" id="KW-0813">Transport</keyword>
<proteinExistence type="inferred from homology"/>
<dbReference type="OrthoDB" id="9999863at2759"/>
<organism evidence="12 13">
    <name type="scientific">Taphrina deformans (strain PYCC 5710 / ATCC 11124 / CBS 356.35 / IMI 108563 / JCM 9778 / NBRC 8474)</name>
    <name type="common">Peach leaf curl fungus</name>
    <name type="synonym">Lalaria deformans</name>
    <dbReference type="NCBI Taxonomy" id="1097556"/>
    <lineage>
        <taxon>Eukaryota</taxon>
        <taxon>Fungi</taxon>
        <taxon>Dikarya</taxon>
        <taxon>Ascomycota</taxon>
        <taxon>Taphrinomycotina</taxon>
        <taxon>Taphrinomycetes</taxon>
        <taxon>Taphrinales</taxon>
        <taxon>Taphrinaceae</taxon>
        <taxon>Taphrina</taxon>
    </lineage>
</organism>
<feature type="transmembrane region" description="Helical" evidence="10">
    <location>
        <begin position="451"/>
        <end position="471"/>
    </location>
</feature>
<dbReference type="GO" id="GO:1990573">
    <property type="term" value="P:potassium ion import across plasma membrane"/>
    <property type="evidence" value="ECO:0007669"/>
    <property type="project" value="TreeGrafter"/>
</dbReference>
<gene>
    <name evidence="12" type="ORF">TAPDE_001770</name>
</gene>
<dbReference type="InterPro" id="IPR015958">
    <property type="entry name" value="Trk1_fungi"/>
</dbReference>
<evidence type="ECO:0000256" key="10">
    <source>
        <dbReference type="PIRNR" id="PIRNR002450"/>
    </source>
</evidence>
<keyword evidence="6 10" id="KW-0630">Potassium</keyword>
<protein>
    <recommendedName>
        <fullName evidence="10">Potassium transport protein</fullName>
    </recommendedName>
</protein>
<accession>R4X8Y4</accession>
<keyword evidence="8 10" id="KW-0406">Ion transport</keyword>
<dbReference type="InterPro" id="IPR003445">
    <property type="entry name" value="Cat_transpt"/>
</dbReference>
<feature type="region of interest" description="Disordered" evidence="11">
    <location>
        <begin position="170"/>
        <end position="205"/>
    </location>
</feature>
<dbReference type="InterPro" id="IPR004773">
    <property type="entry name" value="K/Na_transp_Trk1/HKT1"/>
</dbReference>
<feature type="compositionally biased region" description="Basic and acidic residues" evidence="11">
    <location>
        <begin position="79"/>
        <end position="93"/>
    </location>
</feature>
<dbReference type="PIRSF" id="PIRSF002450">
    <property type="entry name" value="K+_transpter_TRK"/>
    <property type="match status" value="1"/>
</dbReference>
<keyword evidence="13" id="KW-1185">Reference proteome</keyword>
<feature type="compositionally biased region" description="Basic and acidic residues" evidence="11">
    <location>
        <begin position="28"/>
        <end position="43"/>
    </location>
</feature>
<evidence type="ECO:0000256" key="8">
    <source>
        <dbReference type="ARBA" id="ARBA00023065"/>
    </source>
</evidence>
<comment type="caution">
    <text evidence="12">The sequence shown here is derived from an EMBL/GenBank/DDBJ whole genome shotgun (WGS) entry which is preliminary data.</text>
</comment>
<dbReference type="Pfam" id="PF02386">
    <property type="entry name" value="TrkH"/>
    <property type="match status" value="1"/>
</dbReference>
<keyword evidence="4 10" id="KW-0633">Potassium transport</keyword>
<dbReference type="InterPro" id="IPR051143">
    <property type="entry name" value="TrkH_K-transport"/>
</dbReference>
<evidence type="ECO:0000256" key="6">
    <source>
        <dbReference type="ARBA" id="ARBA00022958"/>
    </source>
</evidence>
<reference evidence="12 13" key="1">
    <citation type="journal article" date="2013" name="MBio">
        <title>Genome sequencing of the plant pathogen Taphrina deformans, the causal agent of peach leaf curl.</title>
        <authorList>
            <person name="Cisse O.H."/>
            <person name="Almeida J.M.G.C.F."/>
            <person name="Fonseca A."/>
            <person name="Kumar A.A."/>
            <person name="Salojaervi J."/>
            <person name="Overmyer K."/>
            <person name="Hauser P.M."/>
            <person name="Pagni M."/>
        </authorList>
    </citation>
    <scope>NUCLEOTIDE SEQUENCE [LARGE SCALE GENOMIC DNA]</scope>
    <source>
        <strain evidence="13">PYCC 5710 / ATCC 11124 / CBS 356.35 / IMI 108563 / JCM 9778 / NBRC 8474</strain>
    </source>
</reference>
<dbReference type="STRING" id="1097556.R4X8Y4"/>
<evidence type="ECO:0000256" key="7">
    <source>
        <dbReference type="ARBA" id="ARBA00022989"/>
    </source>
</evidence>
<evidence type="ECO:0000256" key="1">
    <source>
        <dbReference type="ARBA" id="ARBA00004141"/>
    </source>
</evidence>
<feature type="compositionally biased region" description="Polar residues" evidence="11">
    <location>
        <begin position="686"/>
        <end position="695"/>
    </location>
</feature>
<feature type="region of interest" description="Disordered" evidence="11">
    <location>
        <begin position="679"/>
        <end position="701"/>
    </location>
</feature>
<keyword evidence="7 10" id="KW-1133">Transmembrane helix</keyword>
<evidence type="ECO:0000313" key="13">
    <source>
        <dbReference type="Proteomes" id="UP000013776"/>
    </source>
</evidence>
<feature type="compositionally biased region" description="Basic and acidic residues" evidence="11">
    <location>
        <begin position="143"/>
        <end position="155"/>
    </location>
</feature>
<keyword evidence="9 10" id="KW-0472">Membrane</keyword>
<feature type="compositionally biased region" description="Polar residues" evidence="11">
    <location>
        <begin position="117"/>
        <end position="133"/>
    </location>
</feature>
<evidence type="ECO:0000256" key="9">
    <source>
        <dbReference type="ARBA" id="ARBA00023136"/>
    </source>
</evidence>
<dbReference type="GO" id="GO:0005886">
    <property type="term" value="C:plasma membrane"/>
    <property type="evidence" value="ECO:0007669"/>
    <property type="project" value="InterPro"/>
</dbReference>
<evidence type="ECO:0000256" key="3">
    <source>
        <dbReference type="ARBA" id="ARBA00022448"/>
    </source>
</evidence>
<sequence length="701" mass="78189">MELEERGVGGREIRVLFDSARNQQVYSADDRRNPSQDPLDRGVKSKPSFSTVGDRRSISSMMPRRTSTKQDEALDSLIDADRPPTRGSTDKISDSTISKMSESSTSEPDSKERSPSQDEPPSSNVRRTPSIVSQAIVDDEDEKEVKVEDGNDEQLRGNADIRFAELPVPRKAHNEDSGHLRTGSMGLPSRNNGTENPLSRARTADPASRIGSAILDFGQRTMTLDGPARANRMHRRRPSSVVRPAAGRSTTIERTITTAFRRRRDSSPSGRSARVRDMTLPYISFQPTIGRNSAFKSLSKEQRAELGGIEYRATRALCWVLVAYFFGFHIFGFVCYLAFIYSAQQYIPAVLETGAARGWWSLFTSASTFNDLGLTLTSTSFIPFQNAAFLLLMSSFLIVIGNTGFPCMLRFVIWLLYRLWPAESPVKEEFAFLLDHPRRCFTLLFPSSATWWLFAILVGLNGLDLLLFIILDLGNDEITNIPVGYRIIDGLFQAFCTRTAGFTSVNLAGLHSAILVSYMIMMYVSSSTSNILAYNVRYISVFPVAISIRKTNVYEERSLGIYSAEDEEEGAGQSFVGTHIRRQLGFDLCIIENPEIQNASLQSFNIFNVLFEIVSAYGTVGLSIGYPGVDYSFSGEFHTLSKLVIIALQIRGRHRGLPLKLDRAVLLPSEKLIASEEEDAVLRSGRSFSRSMQTGTRERED</sequence>
<dbReference type="GO" id="GO:0140107">
    <property type="term" value="F:high-affinity potassium ion transmembrane transporter activity"/>
    <property type="evidence" value="ECO:0007669"/>
    <property type="project" value="TreeGrafter"/>
</dbReference>
<dbReference type="GO" id="GO:0030007">
    <property type="term" value="P:intracellular potassium ion homeostasis"/>
    <property type="evidence" value="ECO:0007669"/>
    <property type="project" value="UniProtKB-UniRule"/>
</dbReference>
<comment type="subcellular location">
    <subcellularLocation>
        <location evidence="1">Membrane</location>
        <topology evidence="1">Multi-pass membrane protein</topology>
    </subcellularLocation>
</comment>
<feature type="transmembrane region" description="Helical" evidence="10">
    <location>
        <begin position="507"/>
        <end position="525"/>
    </location>
</feature>
<feature type="compositionally biased region" description="Low complexity" evidence="11">
    <location>
        <begin position="94"/>
        <end position="107"/>
    </location>
</feature>
<name>R4X8Y4_TAPDE</name>
<evidence type="ECO:0000256" key="11">
    <source>
        <dbReference type="SAM" id="MobiDB-lite"/>
    </source>
</evidence>
<dbReference type="Proteomes" id="UP000013776">
    <property type="component" value="Unassembled WGS sequence"/>
</dbReference>
<dbReference type="NCBIfam" id="TIGR00934">
    <property type="entry name" value="2a38euk"/>
    <property type="match status" value="1"/>
</dbReference>
<evidence type="ECO:0000313" key="12">
    <source>
        <dbReference type="EMBL" id="CCG81890.1"/>
    </source>
</evidence>
<dbReference type="EMBL" id="CAHR02000062">
    <property type="protein sequence ID" value="CCG81890.1"/>
    <property type="molecule type" value="Genomic_DNA"/>
</dbReference>